<accession>A0A225NL25</accession>
<dbReference type="PANTHER" id="PTHR23131">
    <property type="entry name" value="ENDORIBONUCLEASE LACTB2"/>
    <property type="match status" value="1"/>
</dbReference>
<dbReference type="AlphaFoldDB" id="A0A225NL25"/>
<comment type="caution">
    <text evidence="2">The sequence shown here is derived from an EMBL/GenBank/DDBJ whole genome shotgun (WGS) entry which is preliminary data.</text>
</comment>
<dbReference type="SMART" id="SM00849">
    <property type="entry name" value="Lactamase_B"/>
    <property type="match status" value="1"/>
</dbReference>
<dbReference type="CDD" id="cd16278">
    <property type="entry name" value="metallo-hydrolase-like_MBL-fold"/>
    <property type="match status" value="1"/>
</dbReference>
<evidence type="ECO:0000313" key="2">
    <source>
        <dbReference type="EMBL" id="OWU74888.1"/>
    </source>
</evidence>
<sequence length="305" mass="32378">MAVKWPDDFNPPVGRAETVQPGLRRILAANPSPMTYRGTNTYLLGETGLAVIDPGPDAPGHLEAILRAVGTGQRVSHIVITHSHKDHSTLARPLAEATGAPILAYGSATAGRSAVMEALALSGLGGGGEGLDAGFTPDETLAEGDRIEGAGWELEVIHTPGHLGNHISLALGDACLTGDHVMGWASSIVSPPDGDVGDFMASCEKLRARDWRIFYPGHGGPVTKPVARIDWLMDHRRKRESAILGALSFSAATPQVLAARIYTETPRRMLGMATRNVFAHLVDLTQKNLVAPDGPLSEGSVFRRR</sequence>
<proteinExistence type="predicted"/>
<reference evidence="2 3" key="1">
    <citation type="submission" date="2013-04" db="EMBL/GenBank/DDBJ databases">
        <title>Oceanicola sp. 22II1-22F33 Genome Sequencing.</title>
        <authorList>
            <person name="Lai Q."/>
            <person name="Li G."/>
            <person name="Shao Z."/>
        </authorList>
    </citation>
    <scope>NUCLEOTIDE SEQUENCE [LARGE SCALE GENOMIC DNA]</scope>
    <source>
        <strain evidence="2 3">22II1-22F33</strain>
    </source>
</reference>
<evidence type="ECO:0000259" key="1">
    <source>
        <dbReference type="SMART" id="SM00849"/>
    </source>
</evidence>
<dbReference type="InterPro" id="IPR036866">
    <property type="entry name" value="RibonucZ/Hydroxyglut_hydro"/>
</dbReference>
<dbReference type="InterPro" id="IPR041516">
    <property type="entry name" value="LACTB2_WH"/>
</dbReference>
<dbReference type="Proteomes" id="UP000215377">
    <property type="component" value="Unassembled WGS sequence"/>
</dbReference>
<gene>
    <name evidence="2" type="ORF">ATO3_09980</name>
</gene>
<dbReference type="PANTHER" id="PTHR23131:SF0">
    <property type="entry name" value="ENDORIBONUCLEASE LACTB2"/>
    <property type="match status" value="1"/>
</dbReference>
<dbReference type="InterPro" id="IPR036388">
    <property type="entry name" value="WH-like_DNA-bd_sf"/>
</dbReference>
<protein>
    <submittedName>
        <fullName evidence="2">Metallo-beta-lactamase</fullName>
    </submittedName>
</protein>
<keyword evidence="3" id="KW-1185">Reference proteome</keyword>
<name>A0A225NL25_9RHOB</name>
<dbReference type="EMBL" id="AQQR01000003">
    <property type="protein sequence ID" value="OWU74888.1"/>
    <property type="molecule type" value="Genomic_DNA"/>
</dbReference>
<dbReference type="Pfam" id="PF00753">
    <property type="entry name" value="Lactamase_B"/>
    <property type="match status" value="1"/>
</dbReference>
<dbReference type="InterPro" id="IPR050662">
    <property type="entry name" value="Sec-metab_biosynth-thioest"/>
</dbReference>
<organism evidence="2 3">
    <name type="scientific">Marinibacterium profundimaris</name>
    <dbReference type="NCBI Taxonomy" id="1679460"/>
    <lineage>
        <taxon>Bacteria</taxon>
        <taxon>Pseudomonadati</taxon>
        <taxon>Pseudomonadota</taxon>
        <taxon>Alphaproteobacteria</taxon>
        <taxon>Rhodobacterales</taxon>
        <taxon>Paracoccaceae</taxon>
        <taxon>Marinibacterium</taxon>
    </lineage>
</organism>
<dbReference type="InterPro" id="IPR001279">
    <property type="entry name" value="Metallo-B-lactamas"/>
</dbReference>
<dbReference type="Gene3D" id="1.10.10.10">
    <property type="entry name" value="Winged helix-like DNA-binding domain superfamily/Winged helix DNA-binding domain"/>
    <property type="match status" value="1"/>
</dbReference>
<dbReference type="Gene3D" id="3.60.15.10">
    <property type="entry name" value="Ribonuclease Z/Hydroxyacylglutathione hydrolase-like"/>
    <property type="match status" value="1"/>
</dbReference>
<feature type="domain" description="Metallo-beta-lactamase" evidence="1">
    <location>
        <begin position="38"/>
        <end position="218"/>
    </location>
</feature>
<dbReference type="Pfam" id="PF17778">
    <property type="entry name" value="WHD_BLACT"/>
    <property type="match status" value="1"/>
</dbReference>
<evidence type="ECO:0000313" key="3">
    <source>
        <dbReference type="Proteomes" id="UP000215377"/>
    </source>
</evidence>
<dbReference type="SUPFAM" id="SSF56281">
    <property type="entry name" value="Metallo-hydrolase/oxidoreductase"/>
    <property type="match status" value="1"/>
</dbReference>